<proteinExistence type="predicted"/>
<dbReference type="Gene3D" id="2.60.120.620">
    <property type="entry name" value="q2cbj1_9rhob like domain"/>
    <property type="match status" value="1"/>
</dbReference>
<dbReference type="EMBL" id="CP031769">
    <property type="protein sequence ID" value="AXR05835.1"/>
    <property type="molecule type" value="Genomic_DNA"/>
</dbReference>
<accession>A0A346NJX8</accession>
<gene>
    <name evidence="1" type="ORF">D0Y50_05255</name>
</gene>
<reference evidence="1 2" key="1">
    <citation type="submission" date="2018-08" db="EMBL/GenBank/DDBJ databases">
        <title>Salinimonas sediminis sp. nov., a piezophilic bacterium isolated from a deep-sea sediment sample from the New Britain Trench.</title>
        <authorList>
            <person name="Cao J."/>
        </authorList>
    </citation>
    <scope>NUCLEOTIDE SEQUENCE [LARGE SCALE GENOMIC DNA]</scope>
    <source>
        <strain evidence="1 2">N102</strain>
    </source>
</reference>
<dbReference type="RefSeq" id="WP_108566451.1">
    <property type="nucleotide sequence ID" value="NZ_CP031769.1"/>
</dbReference>
<keyword evidence="2" id="KW-1185">Reference proteome</keyword>
<dbReference type="KEGG" id="salm:D0Y50_05255"/>
<dbReference type="OrthoDB" id="8926130at2"/>
<organism evidence="1 2">
    <name type="scientific">Salinimonas sediminis</name>
    <dbReference type="NCBI Taxonomy" id="2303538"/>
    <lineage>
        <taxon>Bacteria</taxon>
        <taxon>Pseudomonadati</taxon>
        <taxon>Pseudomonadota</taxon>
        <taxon>Gammaproteobacteria</taxon>
        <taxon>Alteromonadales</taxon>
        <taxon>Alteromonadaceae</taxon>
        <taxon>Alteromonas/Salinimonas group</taxon>
        <taxon>Salinimonas</taxon>
    </lineage>
</organism>
<evidence type="ECO:0000313" key="1">
    <source>
        <dbReference type="EMBL" id="AXR05835.1"/>
    </source>
</evidence>
<dbReference type="AlphaFoldDB" id="A0A346NJX8"/>
<dbReference type="Proteomes" id="UP000262073">
    <property type="component" value="Chromosome"/>
</dbReference>
<sequence>MGKVRNRAFFSSRRFSVNLVTYPEGHQVLRHNDPMGGGRYFKFNIVLKQPAQGGIFAADSVIFNWFNRVILFRPDLHSHSVSRIEQGQRKLLSMAFLLP</sequence>
<name>A0A346NJX8_9ALTE</name>
<protein>
    <submittedName>
        <fullName evidence="1">2OG-Fe(II) oxygenase</fullName>
    </submittedName>
</protein>
<evidence type="ECO:0000313" key="2">
    <source>
        <dbReference type="Proteomes" id="UP000262073"/>
    </source>
</evidence>